<keyword evidence="2 3" id="KW-0812">Transmembrane</keyword>
<keyword evidence="4" id="KW-1185">Reference proteome</keyword>
<feature type="transmembrane region" description="Helical" evidence="2">
    <location>
        <begin position="117"/>
        <end position="138"/>
    </location>
</feature>
<feature type="transmembrane region" description="Helical" evidence="2">
    <location>
        <begin position="24"/>
        <end position="45"/>
    </location>
</feature>
<keyword evidence="2" id="KW-1133">Transmembrane helix</keyword>
<dbReference type="InterPro" id="IPR040416">
    <property type="entry name" value="TMEM181"/>
</dbReference>
<keyword evidence="2" id="KW-0472">Membrane</keyword>
<evidence type="ECO:0000256" key="2">
    <source>
        <dbReference type="SAM" id="Phobius"/>
    </source>
</evidence>
<evidence type="ECO:0000313" key="4">
    <source>
        <dbReference type="Proteomes" id="UP000299102"/>
    </source>
</evidence>
<proteinExistence type="predicted"/>
<feature type="region of interest" description="Disordered" evidence="1">
    <location>
        <begin position="233"/>
        <end position="265"/>
    </location>
</feature>
<protein>
    <submittedName>
        <fullName evidence="3">Transmembrane protein 181</fullName>
    </submittedName>
</protein>
<dbReference type="EMBL" id="BGZK01001986">
    <property type="protein sequence ID" value="GBP89259.1"/>
    <property type="molecule type" value="Genomic_DNA"/>
</dbReference>
<dbReference type="PANTHER" id="PTHR31918:SF1">
    <property type="entry name" value="TRANSMEMBRANE PROTEIN 181"/>
    <property type="match status" value="1"/>
</dbReference>
<dbReference type="Proteomes" id="UP000299102">
    <property type="component" value="Unassembled WGS sequence"/>
</dbReference>
<dbReference type="AlphaFoldDB" id="A0A4C1ZQP5"/>
<dbReference type="GO" id="GO:0015643">
    <property type="term" value="F:toxic substance binding"/>
    <property type="evidence" value="ECO:0007669"/>
    <property type="project" value="InterPro"/>
</dbReference>
<accession>A0A4C1ZQP5</accession>
<feature type="region of interest" description="Disordered" evidence="1">
    <location>
        <begin position="386"/>
        <end position="405"/>
    </location>
</feature>
<dbReference type="STRING" id="151549.A0A4C1ZQP5"/>
<gene>
    <name evidence="3" type="primary">TMEM181</name>
    <name evidence="3" type="ORF">EVAR_102265_1</name>
</gene>
<reference evidence="3 4" key="1">
    <citation type="journal article" date="2019" name="Commun. Biol.">
        <title>The bagworm genome reveals a unique fibroin gene that provides high tensile strength.</title>
        <authorList>
            <person name="Kono N."/>
            <person name="Nakamura H."/>
            <person name="Ohtoshi R."/>
            <person name="Tomita M."/>
            <person name="Numata K."/>
            <person name="Arakawa K."/>
        </authorList>
    </citation>
    <scope>NUCLEOTIDE SEQUENCE [LARGE SCALE GENOMIC DNA]</scope>
</reference>
<evidence type="ECO:0000313" key="3">
    <source>
        <dbReference type="EMBL" id="GBP89259.1"/>
    </source>
</evidence>
<evidence type="ECO:0000256" key="1">
    <source>
        <dbReference type="SAM" id="MobiDB-lite"/>
    </source>
</evidence>
<dbReference type="PANTHER" id="PTHR31918">
    <property type="entry name" value="TRANSMEMBRANE PROTEIN 181"/>
    <property type="match status" value="1"/>
</dbReference>
<name>A0A4C1ZQP5_EUMVA</name>
<feature type="transmembrane region" description="Helical" evidence="2">
    <location>
        <begin position="76"/>
        <end position="97"/>
    </location>
</feature>
<sequence length="405" mass="45671">MTLSDPRPQRCDGDDANERSFGSFYLFKAILVGMVWTPAMVITLWQKYYACYDPTYNYVMNTNYSVDDYHDTRLRCLSIVVGTVTALTALLAAQGWGPAALQDHWASQPRVHYDTSAPFMALYGLFNFKMYILAYLFSPGTGSIQGNKAAGRIEIAAENKTAIGLVTQGNYSEIDPILPEEWKIIECCVELLKPLKKPHVNLAVLTLISSVIPIIWMLTQKLAETPDILASRTISPSTERAKKMRMTDSMDTDSERPGTSGTGRQSCLISDLAMIPDSLSDDESQKTPEINNPDIRIRIRIRGCEPLKIRIRGCGKKWIRNIPNSDVQNKTAVFLLVRVRLSLVYSFLKYAECNVQLRYVVETTITKDNPAFSMINDSDEEVIYGSDEESRRPLNSHNRINNEEI</sequence>
<feature type="compositionally biased region" description="Basic and acidic residues" evidence="1">
    <location>
        <begin position="239"/>
        <end position="256"/>
    </location>
</feature>
<comment type="caution">
    <text evidence="3">The sequence shown here is derived from an EMBL/GenBank/DDBJ whole genome shotgun (WGS) entry which is preliminary data.</text>
</comment>
<organism evidence="3 4">
    <name type="scientific">Eumeta variegata</name>
    <name type="common">Bagworm moth</name>
    <name type="synonym">Eumeta japonica</name>
    <dbReference type="NCBI Taxonomy" id="151549"/>
    <lineage>
        <taxon>Eukaryota</taxon>
        <taxon>Metazoa</taxon>
        <taxon>Ecdysozoa</taxon>
        <taxon>Arthropoda</taxon>
        <taxon>Hexapoda</taxon>
        <taxon>Insecta</taxon>
        <taxon>Pterygota</taxon>
        <taxon>Neoptera</taxon>
        <taxon>Endopterygota</taxon>
        <taxon>Lepidoptera</taxon>
        <taxon>Glossata</taxon>
        <taxon>Ditrysia</taxon>
        <taxon>Tineoidea</taxon>
        <taxon>Psychidae</taxon>
        <taxon>Oiketicinae</taxon>
        <taxon>Eumeta</taxon>
    </lineage>
</organism>
<dbReference type="OrthoDB" id="28186at2759"/>
<feature type="transmembrane region" description="Helical" evidence="2">
    <location>
        <begin position="200"/>
        <end position="218"/>
    </location>
</feature>